<protein>
    <submittedName>
        <fullName evidence="1">Uncharacterized protein</fullName>
    </submittedName>
</protein>
<organism evidence="1 2">
    <name type="scientific">Boeremia exigua</name>
    <dbReference type="NCBI Taxonomy" id="749465"/>
    <lineage>
        <taxon>Eukaryota</taxon>
        <taxon>Fungi</taxon>
        <taxon>Dikarya</taxon>
        <taxon>Ascomycota</taxon>
        <taxon>Pezizomycotina</taxon>
        <taxon>Dothideomycetes</taxon>
        <taxon>Pleosporomycetidae</taxon>
        <taxon>Pleosporales</taxon>
        <taxon>Pleosporineae</taxon>
        <taxon>Didymellaceae</taxon>
        <taxon>Boeremia</taxon>
    </lineage>
</organism>
<name>A0ACC2IIV7_9PLEO</name>
<accession>A0ACC2IIV7</accession>
<evidence type="ECO:0000313" key="2">
    <source>
        <dbReference type="Proteomes" id="UP001153331"/>
    </source>
</evidence>
<sequence>MNAAPRLACQQCKQRKLRCDKGSPCTACRTAGLACQVVQRARLPRGKSAKNRKQRQSLDGRIKQLEALLEQHNIIHTPHLSCAHRPGPAPNGSQFLAPEFWSSLSESVAGLRGILEDSGNESDEHEVEQERHLDQVESTTSEDVPVLLPVSKRPGYRPPILSPATSVLLFELFRGRVDTVYKVVHLPTILVSLQTARSNGKLTVSNLALEYAIYWMALCTLTDDEAWVMGLGHRIDLLKSYRAAVEHFLASSHLMDHPDLTSLQALIIYMIGLRTCLNSATTWTVVAVAARVATALRLGDEEPRRFSTFDLDSRRRALYAIGILDTHAALDRGTIPVMPASAFRAAPLDINDSDLTPEHGANVPSPLGITDMTHSIMTYKAMICQRKMYELSQDGISSWSERLQLVAGFGAYVDGLEEQIGNSLVPIHMLIVASGHKIHRSLQLLLRRPPYRQSSNAVPLWDTLDVMLAATEVLELHLLSCEELTPWAWKNWVQWHALAVVLAELLTRPSGPLADRAFKVASTSFCYYESIVADSRSGMLWKPIAKLMRRTQTAVRDAAACQAYTAPQTIAPDVSIVDCRVVDDSMLHDSATGTFSEPASKFCIDDEVNGLSLEHEQTPWLAWDAFLEDIIDTSAWG</sequence>
<reference evidence="1" key="1">
    <citation type="submission" date="2022-11" db="EMBL/GenBank/DDBJ databases">
        <title>Genome Sequence of Boeremia exigua.</title>
        <authorList>
            <person name="Buettner E."/>
        </authorList>
    </citation>
    <scope>NUCLEOTIDE SEQUENCE</scope>
    <source>
        <strain evidence="1">CU02</strain>
    </source>
</reference>
<dbReference type="Proteomes" id="UP001153331">
    <property type="component" value="Unassembled WGS sequence"/>
</dbReference>
<evidence type="ECO:0000313" key="1">
    <source>
        <dbReference type="EMBL" id="KAJ8115101.1"/>
    </source>
</evidence>
<comment type="caution">
    <text evidence="1">The sequence shown here is derived from an EMBL/GenBank/DDBJ whole genome shotgun (WGS) entry which is preliminary data.</text>
</comment>
<dbReference type="EMBL" id="JAPHNI010000158">
    <property type="protein sequence ID" value="KAJ8115101.1"/>
    <property type="molecule type" value="Genomic_DNA"/>
</dbReference>
<keyword evidence="2" id="KW-1185">Reference proteome</keyword>
<gene>
    <name evidence="1" type="ORF">OPT61_g3182</name>
</gene>
<proteinExistence type="predicted"/>